<evidence type="ECO:0000313" key="5">
    <source>
        <dbReference type="EMBL" id="OOM58892.1"/>
    </source>
</evidence>
<dbReference type="InterPro" id="IPR036388">
    <property type="entry name" value="WH-like_DNA-bd_sf"/>
</dbReference>
<dbReference type="GO" id="GO:0003677">
    <property type="term" value="F:DNA binding"/>
    <property type="evidence" value="ECO:0007669"/>
    <property type="project" value="UniProtKB-KW"/>
</dbReference>
<keyword evidence="4" id="KW-0804">Transcription</keyword>
<dbReference type="InterPro" id="IPR005650">
    <property type="entry name" value="BlaI_family"/>
</dbReference>
<sequence length="122" mass="14197">MKLGKISDAEMEIMKIIWKKNDQITTAEILDELPKENSWKVTTIMTLISRLTEKGILSVTKVGKLNNYFPKITEEEYRAIQTDNFLEDMHKGSVKNFMATLFNNNKISNKDIAELKEWLKEV</sequence>
<keyword evidence="3" id="KW-0238">DNA-binding</keyword>
<organism evidence="5 6">
    <name type="scientific">Clostridium beijerinckii</name>
    <name type="common">Clostridium MP</name>
    <dbReference type="NCBI Taxonomy" id="1520"/>
    <lineage>
        <taxon>Bacteria</taxon>
        <taxon>Bacillati</taxon>
        <taxon>Bacillota</taxon>
        <taxon>Clostridia</taxon>
        <taxon>Eubacteriales</taxon>
        <taxon>Clostridiaceae</taxon>
        <taxon>Clostridium</taxon>
    </lineage>
</organism>
<dbReference type="SUPFAM" id="SSF46785">
    <property type="entry name" value="Winged helix' DNA-binding domain"/>
    <property type="match status" value="1"/>
</dbReference>
<proteinExistence type="inferred from homology"/>
<evidence type="ECO:0000313" key="6">
    <source>
        <dbReference type="Proteomes" id="UP000190973"/>
    </source>
</evidence>
<accession>A0A1S8S0B7</accession>
<keyword evidence="2" id="KW-0805">Transcription regulation</keyword>
<dbReference type="GO" id="GO:0045892">
    <property type="term" value="P:negative regulation of DNA-templated transcription"/>
    <property type="evidence" value="ECO:0007669"/>
    <property type="project" value="InterPro"/>
</dbReference>
<dbReference type="Gene3D" id="1.10.4040.10">
    <property type="entry name" value="Penicillinase repressor domain"/>
    <property type="match status" value="1"/>
</dbReference>
<evidence type="ECO:0000256" key="1">
    <source>
        <dbReference type="ARBA" id="ARBA00011046"/>
    </source>
</evidence>
<reference evidence="5 6" key="1">
    <citation type="submission" date="2016-05" db="EMBL/GenBank/DDBJ databases">
        <title>Microbial solvent formation.</title>
        <authorList>
            <person name="Poehlein A."/>
            <person name="Montoya Solano J.D."/>
            <person name="Flitsch S."/>
            <person name="Krabben P."/>
            <person name="Duerre P."/>
            <person name="Daniel R."/>
        </authorList>
    </citation>
    <scope>NUCLEOTIDE SEQUENCE [LARGE SCALE GENOMIC DNA]</scope>
    <source>
        <strain evidence="5 6">DSM 53</strain>
    </source>
</reference>
<dbReference type="Gene3D" id="1.10.10.10">
    <property type="entry name" value="Winged helix-like DNA-binding domain superfamily/Winged helix DNA-binding domain"/>
    <property type="match status" value="1"/>
</dbReference>
<evidence type="ECO:0000256" key="2">
    <source>
        <dbReference type="ARBA" id="ARBA00023015"/>
    </source>
</evidence>
<gene>
    <name evidence="5" type="primary">blaI_2</name>
    <name evidence="5" type="ORF">CLBCK_37660</name>
</gene>
<protein>
    <submittedName>
        <fullName evidence="5">Penicillinase repressor</fullName>
    </submittedName>
</protein>
<comment type="caution">
    <text evidence="5">The sequence shown here is derived from an EMBL/GenBank/DDBJ whole genome shotgun (WGS) entry which is preliminary data.</text>
</comment>
<evidence type="ECO:0000256" key="3">
    <source>
        <dbReference type="ARBA" id="ARBA00023125"/>
    </source>
</evidence>
<dbReference type="RefSeq" id="WP_077840108.1">
    <property type="nucleotide sequence ID" value="NZ_JABTAE010000001.1"/>
</dbReference>
<dbReference type="PIRSF" id="PIRSF019455">
    <property type="entry name" value="CopR_AtkY"/>
    <property type="match status" value="1"/>
</dbReference>
<evidence type="ECO:0000256" key="4">
    <source>
        <dbReference type="ARBA" id="ARBA00023163"/>
    </source>
</evidence>
<dbReference type="InterPro" id="IPR036390">
    <property type="entry name" value="WH_DNA-bd_sf"/>
</dbReference>
<comment type="similarity">
    <text evidence="1">Belongs to the BlaI transcriptional regulatory family.</text>
</comment>
<dbReference type="EMBL" id="LZZI01000087">
    <property type="protein sequence ID" value="OOM58892.1"/>
    <property type="molecule type" value="Genomic_DNA"/>
</dbReference>
<dbReference type="Proteomes" id="UP000190973">
    <property type="component" value="Unassembled WGS sequence"/>
</dbReference>
<dbReference type="AlphaFoldDB" id="A0A1S8S0B7"/>
<dbReference type="Pfam" id="PF03965">
    <property type="entry name" value="Penicillinase_R"/>
    <property type="match status" value="1"/>
</dbReference>
<name>A0A1S8S0B7_CLOBE</name>